<reference evidence="1 2" key="1">
    <citation type="submission" date="2021-06" db="EMBL/GenBank/DDBJ databases">
        <title>Caerostris extrusa draft genome.</title>
        <authorList>
            <person name="Kono N."/>
            <person name="Arakawa K."/>
        </authorList>
    </citation>
    <scope>NUCLEOTIDE SEQUENCE [LARGE SCALE GENOMIC DNA]</scope>
</reference>
<comment type="caution">
    <text evidence="1">The sequence shown here is derived from an EMBL/GenBank/DDBJ whole genome shotgun (WGS) entry which is preliminary data.</text>
</comment>
<sequence>MAGKRAIPLYSELMVSCQRGWGQASTTKASVNRVIYVEKSSQPFLLIVSFMFLSHRGLSYLKSGDRFLVRLQGGEKKSQKEEERSDNKRSY</sequence>
<dbReference type="Proteomes" id="UP001054945">
    <property type="component" value="Unassembled WGS sequence"/>
</dbReference>
<accession>A0AAV4RJ34</accession>
<keyword evidence="2" id="KW-1185">Reference proteome</keyword>
<gene>
    <name evidence="1" type="ORF">CEXT_634151</name>
</gene>
<organism evidence="1 2">
    <name type="scientific">Caerostris extrusa</name>
    <name type="common">Bark spider</name>
    <name type="synonym">Caerostris bankana</name>
    <dbReference type="NCBI Taxonomy" id="172846"/>
    <lineage>
        <taxon>Eukaryota</taxon>
        <taxon>Metazoa</taxon>
        <taxon>Ecdysozoa</taxon>
        <taxon>Arthropoda</taxon>
        <taxon>Chelicerata</taxon>
        <taxon>Arachnida</taxon>
        <taxon>Araneae</taxon>
        <taxon>Araneomorphae</taxon>
        <taxon>Entelegynae</taxon>
        <taxon>Araneoidea</taxon>
        <taxon>Araneidae</taxon>
        <taxon>Caerostris</taxon>
    </lineage>
</organism>
<proteinExistence type="predicted"/>
<protein>
    <submittedName>
        <fullName evidence="1">Uncharacterized protein</fullName>
    </submittedName>
</protein>
<name>A0AAV4RJ34_CAEEX</name>
<dbReference type="AlphaFoldDB" id="A0AAV4RJ34"/>
<evidence type="ECO:0000313" key="2">
    <source>
        <dbReference type="Proteomes" id="UP001054945"/>
    </source>
</evidence>
<dbReference type="EMBL" id="BPLR01007840">
    <property type="protein sequence ID" value="GIY20127.1"/>
    <property type="molecule type" value="Genomic_DNA"/>
</dbReference>
<evidence type="ECO:0000313" key="1">
    <source>
        <dbReference type="EMBL" id="GIY20127.1"/>
    </source>
</evidence>